<keyword evidence="9 14" id="KW-1133">Transmembrane helix</keyword>
<comment type="similarity">
    <text evidence="13">Belongs to the SAT4 family.</text>
</comment>
<organism evidence="18 19">
    <name type="scientific">Lachnellula subtilissima</name>
    <dbReference type="NCBI Taxonomy" id="602034"/>
    <lineage>
        <taxon>Eukaryota</taxon>
        <taxon>Fungi</taxon>
        <taxon>Dikarya</taxon>
        <taxon>Ascomycota</taxon>
        <taxon>Pezizomycotina</taxon>
        <taxon>Leotiomycetes</taxon>
        <taxon>Helotiales</taxon>
        <taxon>Lachnaceae</taxon>
        <taxon>Lachnellula</taxon>
    </lineage>
</organism>
<keyword evidence="7 14" id="KW-0812">Transmembrane</keyword>
<dbReference type="GO" id="GO:0098552">
    <property type="term" value="C:side of membrane"/>
    <property type="evidence" value="ECO:0007669"/>
    <property type="project" value="UniProtKB-KW"/>
</dbReference>
<evidence type="ECO:0000256" key="1">
    <source>
        <dbReference type="ARBA" id="ARBA00004141"/>
    </source>
</evidence>
<dbReference type="AlphaFoldDB" id="A0A8H8U8D8"/>
<dbReference type="Pfam" id="PF05730">
    <property type="entry name" value="CFEM"/>
    <property type="match status" value="1"/>
</dbReference>
<protein>
    <recommendedName>
        <fullName evidence="20">Extracellular membrane protein CFEM domain-containing protein</fullName>
    </recommendedName>
</protein>
<dbReference type="OrthoDB" id="5329176at2759"/>
<evidence type="ECO:0000256" key="8">
    <source>
        <dbReference type="ARBA" id="ARBA00022729"/>
    </source>
</evidence>
<feature type="transmembrane region" description="Helical" evidence="14">
    <location>
        <begin position="252"/>
        <end position="273"/>
    </location>
</feature>
<feature type="transmembrane region" description="Helical" evidence="14">
    <location>
        <begin position="91"/>
        <end position="110"/>
    </location>
</feature>
<evidence type="ECO:0000256" key="12">
    <source>
        <dbReference type="ARBA" id="ARBA00023288"/>
    </source>
</evidence>
<feature type="domain" description="CFEM" evidence="16">
    <location>
        <begin position="23"/>
        <end position="82"/>
    </location>
</feature>
<feature type="domain" description="Rhodopsin" evidence="17">
    <location>
        <begin position="111"/>
        <end position="299"/>
    </location>
</feature>
<keyword evidence="6" id="KW-0336">GPI-anchor</keyword>
<name>A0A8H8U8D8_9HELO</name>
<keyword evidence="12" id="KW-0449">Lipoprotein</keyword>
<gene>
    <name evidence="18" type="ORF">LSUB1_G007462</name>
</gene>
<comment type="subcellular location">
    <subcellularLocation>
        <location evidence="2">Membrane</location>
        <topology evidence="2">Lipid-anchor</topology>
        <topology evidence="2">GPI-anchor</topology>
    </subcellularLocation>
    <subcellularLocation>
        <location evidence="1">Membrane</location>
        <topology evidence="1">Multi-pass membrane protein</topology>
    </subcellularLocation>
    <subcellularLocation>
        <location evidence="3">Secreted</location>
    </subcellularLocation>
</comment>
<dbReference type="EMBL" id="QGMJ01000668">
    <property type="protein sequence ID" value="TVY34272.1"/>
    <property type="molecule type" value="Genomic_DNA"/>
</dbReference>
<dbReference type="Pfam" id="PF20684">
    <property type="entry name" value="Fung_rhodopsin"/>
    <property type="match status" value="1"/>
</dbReference>
<keyword evidence="8 15" id="KW-0732">Signal</keyword>
<keyword evidence="19" id="KW-1185">Reference proteome</keyword>
<evidence type="ECO:0000256" key="11">
    <source>
        <dbReference type="ARBA" id="ARBA00023157"/>
    </source>
</evidence>
<keyword evidence="6" id="KW-0325">Glycoprotein</keyword>
<feature type="signal peptide" evidence="15">
    <location>
        <begin position="1"/>
        <end position="17"/>
    </location>
</feature>
<evidence type="ECO:0000256" key="3">
    <source>
        <dbReference type="ARBA" id="ARBA00004613"/>
    </source>
</evidence>
<proteinExistence type="inferred from homology"/>
<keyword evidence="10 14" id="KW-0472">Membrane</keyword>
<dbReference type="GO" id="GO:0005576">
    <property type="term" value="C:extracellular region"/>
    <property type="evidence" value="ECO:0007669"/>
    <property type="project" value="UniProtKB-SubCell"/>
</dbReference>
<evidence type="ECO:0000259" key="17">
    <source>
        <dbReference type="Pfam" id="PF20684"/>
    </source>
</evidence>
<keyword evidence="5" id="KW-0964">Secreted</keyword>
<evidence type="ECO:0000256" key="7">
    <source>
        <dbReference type="ARBA" id="ARBA00022692"/>
    </source>
</evidence>
<dbReference type="InterPro" id="IPR049326">
    <property type="entry name" value="Rhodopsin_dom_fungi"/>
</dbReference>
<evidence type="ECO:0000256" key="15">
    <source>
        <dbReference type="SAM" id="SignalP"/>
    </source>
</evidence>
<evidence type="ECO:0000256" key="9">
    <source>
        <dbReference type="ARBA" id="ARBA00022989"/>
    </source>
</evidence>
<reference evidence="18 19" key="1">
    <citation type="submission" date="2018-05" db="EMBL/GenBank/DDBJ databases">
        <title>Genome sequencing and assembly of the regulated plant pathogen Lachnellula willkommii and related sister species for the development of diagnostic species identification markers.</title>
        <authorList>
            <person name="Giroux E."/>
            <person name="Bilodeau G."/>
        </authorList>
    </citation>
    <scope>NUCLEOTIDE SEQUENCE [LARGE SCALE GENOMIC DNA]</scope>
    <source>
        <strain evidence="18 19">CBS 197.66</strain>
    </source>
</reference>
<evidence type="ECO:0000256" key="5">
    <source>
        <dbReference type="ARBA" id="ARBA00022525"/>
    </source>
</evidence>
<feature type="transmembrane region" description="Helical" evidence="14">
    <location>
        <begin position="130"/>
        <end position="147"/>
    </location>
</feature>
<sequence>MLFYQILLYVFIPVVAGSANISPSQCSIDCISTELGTSPLLLSNINSTCKNSTLQASILACVYAKCNSTEQWSATIVHNQLCGTVRIESRVWPLAIAGIVCVSLSLLAVVLRCCSRYAVALKFGYDDLTIIVAAVFLIALVVLDLYSRSTFLNWQRKANRFPDGFINGFGRHFWNIDPIKVAQLLKIFYPSSSHLSDFLVANIFRIRFEVITLTTMAAVLLSGLAVMFALIFQCTPVSGVWDKSIASKCVNLNLLAYTAGGIAVALDVVILILPIPKCIELHVNIRKKLGVSFIFVLGGV</sequence>
<dbReference type="InterPro" id="IPR008427">
    <property type="entry name" value="Extracellular_membr_CFEM_dom"/>
</dbReference>
<dbReference type="PANTHER" id="PTHR33048:SF47">
    <property type="entry name" value="INTEGRAL MEMBRANE PROTEIN-RELATED"/>
    <property type="match status" value="1"/>
</dbReference>
<evidence type="ECO:0008006" key="20">
    <source>
        <dbReference type="Google" id="ProtNLM"/>
    </source>
</evidence>
<keyword evidence="11" id="KW-1015">Disulfide bond</keyword>
<evidence type="ECO:0000256" key="6">
    <source>
        <dbReference type="ARBA" id="ARBA00022622"/>
    </source>
</evidence>
<evidence type="ECO:0000256" key="13">
    <source>
        <dbReference type="ARBA" id="ARBA00038359"/>
    </source>
</evidence>
<comment type="similarity">
    <text evidence="4">Belongs to the RBT5 family.</text>
</comment>
<dbReference type="PANTHER" id="PTHR33048">
    <property type="entry name" value="PTH11-LIKE INTEGRAL MEMBRANE PROTEIN (AFU_ORTHOLOGUE AFUA_5G11245)"/>
    <property type="match status" value="1"/>
</dbReference>
<evidence type="ECO:0000256" key="14">
    <source>
        <dbReference type="SAM" id="Phobius"/>
    </source>
</evidence>
<comment type="caution">
    <text evidence="18">The sequence shown here is derived from an EMBL/GenBank/DDBJ whole genome shotgun (WGS) entry which is preliminary data.</text>
</comment>
<evidence type="ECO:0000313" key="18">
    <source>
        <dbReference type="EMBL" id="TVY34272.1"/>
    </source>
</evidence>
<feature type="transmembrane region" description="Helical" evidence="14">
    <location>
        <begin position="210"/>
        <end position="232"/>
    </location>
</feature>
<feature type="chain" id="PRO_5034288067" description="Extracellular membrane protein CFEM domain-containing protein" evidence="15">
    <location>
        <begin position="18"/>
        <end position="300"/>
    </location>
</feature>
<accession>A0A8H8U8D8</accession>
<evidence type="ECO:0000256" key="2">
    <source>
        <dbReference type="ARBA" id="ARBA00004589"/>
    </source>
</evidence>
<dbReference type="InterPro" id="IPR052337">
    <property type="entry name" value="SAT4-like"/>
</dbReference>
<dbReference type="Proteomes" id="UP000462212">
    <property type="component" value="Unassembled WGS sequence"/>
</dbReference>
<evidence type="ECO:0000313" key="19">
    <source>
        <dbReference type="Proteomes" id="UP000462212"/>
    </source>
</evidence>
<evidence type="ECO:0000256" key="10">
    <source>
        <dbReference type="ARBA" id="ARBA00023136"/>
    </source>
</evidence>
<evidence type="ECO:0000259" key="16">
    <source>
        <dbReference type="Pfam" id="PF05730"/>
    </source>
</evidence>
<evidence type="ECO:0000256" key="4">
    <source>
        <dbReference type="ARBA" id="ARBA00010031"/>
    </source>
</evidence>